<evidence type="ECO:0000313" key="7">
    <source>
        <dbReference type="EMBL" id="GFS06378.1"/>
    </source>
</evidence>
<evidence type="ECO:0000313" key="8">
    <source>
        <dbReference type="Proteomes" id="UP000762676"/>
    </source>
</evidence>
<dbReference type="Proteomes" id="UP000762676">
    <property type="component" value="Unassembled WGS sequence"/>
</dbReference>
<dbReference type="GO" id="GO:0008519">
    <property type="term" value="F:ammonium channel activity"/>
    <property type="evidence" value="ECO:0007669"/>
    <property type="project" value="InterPro"/>
</dbReference>
<dbReference type="GO" id="GO:0005886">
    <property type="term" value="C:plasma membrane"/>
    <property type="evidence" value="ECO:0007669"/>
    <property type="project" value="TreeGrafter"/>
</dbReference>
<proteinExistence type="predicted"/>
<dbReference type="EMBL" id="BMAT01002420">
    <property type="protein sequence ID" value="GFS06378.1"/>
    <property type="molecule type" value="Genomic_DNA"/>
</dbReference>
<sequence>MATDSENATGIDLTSSPITWDDATWILTSAFIIFTMQSGFGLLEAGNVSGKNEVNIMVKNVVDVVFGGLTYWMYGFGLSFGQAEGTNPFCGIGFFFVDVDSESMGIVYSTFVFQLSFATTGE</sequence>
<comment type="subcellular location">
    <subcellularLocation>
        <location evidence="1">Membrane</location>
        <topology evidence="1">Multi-pass membrane protein</topology>
    </subcellularLocation>
</comment>
<dbReference type="GO" id="GO:0097272">
    <property type="term" value="P:ammonium homeostasis"/>
    <property type="evidence" value="ECO:0007669"/>
    <property type="project" value="TreeGrafter"/>
</dbReference>
<protein>
    <submittedName>
        <fullName evidence="7">Ammonium transporter</fullName>
    </submittedName>
</protein>
<evidence type="ECO:0000256" key="2">
    <source>
        <dbReference type="ARBA" id="ARBA00022692"/>
    </source>
</evidence>
<dbReference type="PANTHER" id="PTHR11730">
    <property type="entry name" value="AMMONIUM TRANSPORTER"/>
    <property type="match status" value="1"/>
</dbReference>
<name>A0AAV4I7I7_9GAST</name>
<accession>A0AAV4I7I7</accession>
<comment type="caution">
    <text evidence="7">The sequence shown here is derived from an EMBL/GenBank/DDBJ whole genome shotgun (WGS) entry which is preliminary data.</text>
</comment>
<evidence type="ECO:0000256" key="3">
    <source>
        <dbReference type="ARBA" id="ARBA00022989"/>
    </source>
</evidence>
<feature type="domain" description="Ammonium transporter AmtB-like" evidence="6">
    <location>
        <begin position="25"/>
        <end position="120"/>
    </location>
</feature>
<dbReference type="AlphaFoldDB" id="A0AAV4I7I7"/>
<dbReference type="Pfam" id="PF00909">
    <property type="entry name" value="Ammonium_transp"/>
    <property type="match status" value="1"/>
</dbReference>
<evidence type="ECO:0000256" key="4">
    <source>
        <dbReference type="ARBA" id="ARBA00023136"/>
    </source>
</evidence>
<keyword evidence="2 5" id="KW-0812">Transmembrane</keyword>
<organism evidence="7 8">
    <name type="scientific">Elysia marginata</name>
    <dbReference type="NCBI Taxonomy" id="1093978"/>
    <lineage>
        <taxon>Eukaryota</taxon>
        <taxon>Metazoa</taxon>
        <taxon>Spiralia</taxon>
        <taxon>Lophotrochozoa</taxon>
        <taxon>Mollusca</taxon>
        <taxon>Gastropoda</taxon>
        <taxon>Heterobranchia</taxon>
        <taxon>Euthyneura</taxon>
        <taxon>Panpulmonata</taxon>
        <taxon>Sacoglossa</taxon>
        <taxon>Placobranchoidea</taxon>
        <taxon>Plakobranchidae</taxon>
        <taxon>Elysia</taxon>
    </lineage>
</organism>
<evidence type="ECO:0000256" key="1">
    <source>
        <dbReference type="ARBA" id="ARBA00004141"/>
    </source>
</evidence>
<dbReference type="PANTHER" id="PTHR11730:SF58">
    <property type="entry name" value="AMMONIUM TRANSPORTER"/>
    <property type="match status" value="1"/>
</dbReference>
<reference evidence="7 8" key="1">
    <citation type="journal article" date="2021" name="Elife">
        <title>Chloroplast acquisition without the gene transfer in kleptoplastic sea slugs, Plakobranchus ocellatus.</title>
        <authorList>
            <person name="Maeda T."/>
            <person name="Takahashi S."/>
            <person name="Yoshida T."/>
            <person name="Shimamura S."/>
            <person name="Takaki Y."/>
            <person name="Nagai Y."/>
            <person name="Toyoda A."/>
            <person name="Suzuki Y."/>
            <person name="Arimoto A."/>
            <person name="Ishii H."/>
            <person name="Satoh N."/>
            <person name="Nishiyama T."/>
            <person name="Hasebe M."/>
            <person name="Maruyama T."/>
            <person name="Minagawa J."/>
            <person name="Obokata J."/>
            <person name="Shigenobu S."/>
        </authorList>
    </citation>
    <scope>NUCLEOTIDE SEQUENCE [LARGE SCALE GENOMIC DNA]</scope>
</reference>
<gene>
    <name evidence="7" type="ORF">ElyMa_001221600</name>
</gene>
<evidence type="ECO:0000256" key="5">
    <source>
        <dbReference type="SAM" id="Phobius"/>
    </source>
</evidence>
<dbReference type="InterPro" id="IPR029020">
    <property type="entry name" value="Ammonium/urea_transptr"/>
</dbReference>
<dbReference type="SUPFAM" id="SSF111352">
    <property type="entry name" value="Ammonium transporter"/>
    <property type="match status" value="1"/>
</dbReference>
<keyword evidence="4 5" id="KW-0472">Membrane</keyword>
<dbReference type="InterPro" id="IPR024041">
    <property type="entry name" value="NH4_transpt_AmtB-like_dom"/>
</dbReference>
<dbReference type="Gene3D" id="1.10.3430.10">
    <property type="entry name" value="Ammonium transporter AmtB like domains"/>
    <property type="match status" value="1"/>
</dbReference>
<evidence type="ECO:0000259" key="6">
    <source>
        <dbReference type="Pfam" id="PF00909"/>
    </source>
</evidence>
<keyword evidence="3 5" id="KW-1133">Transmembrane helix</keyword>
<feature type="transmembrane region" description="Helical" evidence="5">
    <location>
        <begin position="23"/>
        <end position="43"/>
    </location>
</feature>
<keyword evidence="8" id="KW-1185">Reference proteome</keyword>